<feature type="domain" description="CYTH" evidence="1">
    <location>
        <begin position="4"/>
        <end position="130"/>
    </location>
</feature>
<name>A0A2W7SSH8_9BACT</name>
<accession>A0A2W7SSH8</accession>
<dbReference type="InterPro" id="IPR023577">
    <property type="entry name" value="CYTH_domain"/>
</dbReference>
<evidence type="ECO:0000259" key="1">
    <source>
        <dbReference type="Pfam" id="PF01928"/>
    </source>
</evidence>
<dbReference type="Gene3D" id="2.40.320.10">
    <property type="entry name" value="Hypothetical Protein Pfu-838710-001"/>
    <property type="match status" value="1"/>
</dbReference>
<evidence type="ECO:0000313" key="2">
    <source>
        <dbReference type="EMBL" id="PZX66005.1"/>
    </source>
</evidence>
<dbReference type="AlphaFoldDB" id="A0A2W7SSH8"/>
<dbReference type="PANTHER" id="PTHR21028">
    <property type="entry name" value="SI:CH211-156B7.4"/>
    <property type="match status" value="1"/>
</dbReference>
<proteinExistence type="predicted"/>
<protein>
    <submittedName>
        <fullName evidence="2">Putative adenylyl cyclase CyaB</fullName>
    </submittedName>
</protein>
<evidence type="ECO:0000313" key="3">
    <source>
        <dbReference type="Proteomes" id="UP000249720"/>
    </source>
</evidence>
<sequence>MSFINVEIKAKCFHPKEVEAFLLNANAYFKGIDYQKDTYFKVANGRLKLRQGNIENNLIYYERSNTAEPKPSYFQLYPVNESGVLLDMLSRAIGKKVVVEKKRKIYFIDNVKFHIDEVEGLGFFVEIEASNLMHPTKTEAQLNEQCNYYMNALKINKDDLIHVSYSDMLLGEI</sequence>
<dbReference type="Pfam" id="PF01928">
    <property type="entry name" value="CYTH"/>
    <property type="match status" value="1"/>
</dbReference>
<reference evidence="2 3" key="1">
    <citation type="submission" date="2018-06" db="EMBL/GenBank/DDBJ databases">
        <title>Genomic Encyclopedia of Archaeal and Bacterial Type Strains, Phase II (KMG-II): from individual species to whole genera.</title>
        <authorList>
            <person name="Goeker M."/>
        </authorList>
    </citation>
    <scope>NUCLEOTIDE SEQUENCE [LARGE SCALE GENOMIC DNA]</scope>
    <source>
        <strain evidence="2 3">DSM 23241</strain>
    </source>
</reference>
<keyword evidence="3" id="KW-1185">Reference proteome</keyword>
<dbReference type="Proteomes" id="UP000249720">
    <property type="component" value="Unassembled WGS sequence"/>
</dbReference>
<comment type="caution">
    <text evidence="2">The sequence shown here is derived from an EMBL/GenBank/DDBJ whole genome shotgun (WGS) entry which is preliminary data.</text>
</comment>
<dbReference type="PANTHER" id="PTHR21028:SF2">
    <property type="entry name" value="CYTH DOMAIN-CONTAINING PROTEIN"/>
    <property type="match status" value="1"/>
</dbReference>
<dbReference type="OrthoDB" id="271656at2"/>
<dbReference type="InterPro" id="IPR033469">
    <property type="entry name" value="CYTH-like_dom_sf"/>
</dbReference>
<dbReference type="InterPro" id="IPR008173">
    <property type="entry name" value="Adenylyl_cyclase_CyaB"/>
</dbReference>
<dbReference type="EMBL" id="QKZV01000001">
    <property type="protein sequence ID" value="PZX66005.1"/>
    <property type="molecule type" value="Genomic_DNA"/>
</dbReference>
<dbReference type="CDD" id="cd07890">
    <property type="entry name" value="CYTH-like_AC_IV-like"/>
    <property type="match status" value="1"/>
</dbReference>
<dbReference type="SUPFAM" id="SSF55154">
    <property type="entry name" value="CYTH-like phosphatases"/>
    <property type="match status" value="1"/>
</dbReference>
<gene>
    <name evidence="2" type="ORF">LX80_00501</name>
</gene>
<dbReference type="RefSeq" id="WP_111293440.1">
    <property type="nucleotide sequence ID" value="NZ_QKZV01000001.1"/>
</dbReference>
<organism evidence="2 3">
    <name type="scientific">Hydrotalea sandarakina</name>
    <dbReference type="NCBI Taxonomy" id="1004304"/>
    <lineage>
        <taxon>Bacteria</taxon>
        <taxon>Pseudomonadati</taxon>
        <taxon>Bacteroidota</taxon>
        <taxon>Chitinophagia</taxon>
        <taxon>Chitinophagales</taxon>
        <taxon>Chitinophagaceae</taxon>
        <taxon>Hydrotalea</taxon>
    </lineage>
</organism>